<keyword evidence="4" id="KW-0472">Membrane</keyword>
<dbReference type="STRING" id="578462.A0A0L0SBT8"/>
<evidence type="ECO:0000256" key="2">
    <source>
        <dbReference type="ARBA" id="ARBA00022692"/>
    </source>
</evidence>
<dbReference type="AlphaFoldDB" id="A0A0L0SBT8"/>
<evidence type="ECO:0000313" key="6">
    <source>
        <dbReference type="EMBL" id="KNE60003.1"/>
    </source>
</evidence>
<dbReference type="SUPFAM" id="SSF52540">
    <property type="entry name" value="P-loop containing nucleoside triphosphate hydrolases"/>
    <property type="match status" value="1"/>
</dbReference>
<name>A0A0L0SBT8_ALLM3</name>
<dbReference type="PROSITE" id="PS50893">
    <property type="entry name" value="ABC_TRANSPORTER_2"/>
    <property type="match status" value="1"/>
</dbReference>
<dbReference type="PANTHER" id="PTHR24221">
    <property type="entry name" value="ATP-BINDING CASSETTE SUB-FAMILY B"/>
    <property type="match status" value="1"/>
</dbReference>
<dbReference type="OrthoDB" id="2019644at2759"/>
<reference evidence="7" key="2">
    <citation type="submission" date="2009-11" db="EMBL/GenBank/DDBJ databases">
        <title>The Genome Sequence of Allomyces macrogynus strain ATCC 38327.</title>
        <authorList>
            <consortium name="The Broad Institute Genome Sequencing Platform"/>
            <person name="Russ C."/>
            <person name="Cuomo C."/>
            <person name="Shea T."/>
            <person name="Young S.K."/>
            <person name="Zeng Q."/>
            <person name="Koehrsen M."/>
            <person name="Haas B."/>
            <person name="Borodovsky M."/>
            <person name="Guigo R."/>
            <person name="Alvarado L."/>
            <person name="Berlin A."/>
            <person name="Borenstein D."/>
            <person name="Chen Z."/>
            <person name="Engels R."/>
            <person name="Freedman E."/>
            <person name="Gellesch M."/>
            <person name="Goldberg J."/>
            <person name="Griggs A."/>
            <person name="Gujja S."/>
            <person name="Heiman D."/>
            <person name="Hepburn T."/>
            <person name="Howarth C."/>
            <person name="Jen D."/>
            <person name="Larson L."/>
            <person name="Lewis B."/>
            <person name="Mehta T."/>
            <person name="Park D."/>
            <person name="Pearson M."/>
            <person name="Roberts A."/>
            <person name="Saif S."/>
            <person name="Shenoy N."/>
            <person name="Sisk P."/>
            <person name="Stolte C."/>
            <person name="Sykes S."/>
            <person name="Walk T."/>
            <person name="White J."/>
            <person name="Yandava C."/>
            <person name="Burger G."/>
            <person name="Gray M.W."/>
            <person name="Holland P.W.H."/>
            <person name="King N."/>
            <person name="Lang F.B.F."/>
            <person name="Roger A.J."/>
            <person name="Ruiz-Trillo I."/>
            <person name="Lander E."/>
            <person name="Nusbaum C."/>
        </authorList>
    </citation>
    <scope>NUCLEOTIDE SEQUENCE [LARGE SCALE GENOMIC DNA]</scope>
    <source>
        <strain evidence="7">ATCC 38327</strain>
    </source>
</reference>
<dbReference type="GO" id="GO:0005643">
    <property type="term" value="C:nuclear pore"/>
    <property type="evidence" value="ECO:0007669"/>
    <property type="project" value="InterPro"/>
</dbReference>
<keyword evidence="7" id="KW-1185">Reference proteome</keyword>
<comment type="subcellular location">
    <subcellularLocation>
        <location evidence="1">Membrane</location>
        <topology evidence="1">Multi-pass membrane protein</topology>
    </subcellularLocation>
</comment>
<dbReference type="InterPro" id="IPR027417">
    <property type="entry name" value="P-loop_NTPase"/>
</dbReference>
<organism evidence="6 7">
    <name type="scientific">Allomyces macrogynus (strain ATCC 38327)</name>
    <name type="common">Allomyces javanicus var. macrogynus</name>
    <dbReference type="NCBI Taxonomy" id="578462"/>
    <lineage>
        <taxon>Eukaryota</taxon>
        <taxon>Fungi</taxon>
        <taxon>Fungi incertae sedis</taxon>
        <taxon>Blastocladiomycota</taxon>
        <taxon>Blastocladiomycetes</taxon>
        <taxon>Blastocladiales</taxon>
        <taxon>Blastocladiaceae</taxon>
        <taxon>Allomyces</taxon>
    </lineage>
</organism>
<dbReference type="VEuPathDB" id="FungiDB:AMAG_05443"/>
<evidence type="ECO:0000256" key="4">
    <source>
        <dbReference type="ARBA" id="ARBA00023136"/>
    </source>
</evidence>
<reference evidence="6 7" key="1">
    <citation type="submission" date="2009-11" db="EMBL/GenBank/DDBJ databases">
        <title>Annotation of Allomyces macrogynus ATCC 38327.</title>
        <authorList>
            <consortium name="The Broad Institute Genome Sequencing Platform"/>
            <person name="Russ C."/>
            <person name="Cuomo C."/>
            <person name="Burger G."/>
            <person name="Gray M.W."/>
            <person name="Holland P.W.H."/>
            <person name="King N."/>
            <person name="Lang F.B.F."/>
            <person name="Roger A.J."/>
            <person name="Ruiz-Trillo I."/>
            <person name="Young S.K."/>
            <person name="Zeng Q."/>
            <person name="Gargeya S."/>
            <person name="Fitzgerald M."/>
            <person name="Haas B."/>
            <person name="Abouelleil A."/>
            <person name="Alvarado L."/>
            <person name="Arachchi H.M."/>
            <person name="Berlin A."/>
            <person name="Chapman S.B."/>
            <person name="Gearin G."/>
            <person name="Goldberg J."/>
            <person name="Griggs A."/>
            <person name="Gujja S."/>
            <person name="Hansen M."/>
            <person name="Heiman D."/>
            <person name="Howarth C."/>
            <person name="Larimer J."/>
            <person name="Lui A."/>
            <person name="MacDonald P.J.P."/>
            <person name="McCowen C."/>
            <person name="Montmayeur A."/>
            <person name="Murphy C."/>
            <person name="Neiman D."/>
            <person name="Pearson M."/>
            <person name="Priest M."/>
            <person name="Roberts A."/>
            <person name="Saif S."/>
            <person name="Shea T."/>
            <person name="Sisk P."/>
            <person name="Stolte C."/>
            <person name="Sykes S."/>
            <person name="Wortman J."/>
            <person name="Nusbaum C."/>
            <person name="Birren B."/>
        </authorList>
    </citation>
    <scope>NUCLEOTIDE SEQUENCE [LARGE SCALE GENOMIC DNA]</scope>
    <source>
        <strain evidence="6 7">ATCC 38327</strain>
    </source>
</reference>
<dbReference type="PANTHER" id="PTHR24221:SF654">
    <property type="entry name" value="ATP-BINDING CASSETTE SUB-FAMILY B MEMBER 6"/>
    <property type="match status" value="1"/>
</dbReference>
<dbReference type="Gene3D" id="3.40.50.300">
    <property type="entry name" value="P-loop containing nucleotide triphosphate hydrolases"/>
    <property type="match status" value="1"/>
</dbReference>
<sequence length="1143" mass="124306">MLDVIKSSDASIVVRGNLYAALLVFLSFTSTDAAVVDLTTSMFSRSMAAFGQSQAMALGASVGLNRSAIRVDSSADRMENNTQVLLRNHGGDKLLDILCRDATHTGLWQMVALSLLDVLTAWSFRDAPRHWVLEYLHAHNYLMYFVRAVDELQPQLTYLTSSEDVAPDELPPLFIYESLMALLLRLSLNKVSCERLLAVNAVGKLAEGTFLSYRVGANLAAAQGVAFVPGASTMGASFAGAAATDAMDWPVLDLVVTVSSVLPHTPGSAHVAAVARLVARHQHSLVRIVRACVNLTQDAARAPAEDNELEMALLKQTAQICRIIQFLAKNKANVAPDLTELMPVLFMRCTRLEFARRDRPTQAEKLVIQMVGNIVGYCLVAVSDSQAAATANGTAAAPALGSPTRRPEVDVFAPNASLRATAAAASNNAAPATADRPAVLFDPDLSTRLATGTRALVLLLSVLDRMTATTEVDQLLLTQLLRNMLDVIKSSDASIVVRGNLYAALLVFLSFTSTDAAVVDLTTSMFSRSMAAFGQSQAMALGASVGLNRSAIRVDSSADRMENNTQVLLRNHGGDKLLDILCRDATHTGLWQMVALSLLDVLTAWSFRDAPRHWVLEYLHAHNYLMYFVRAVDELQPQLTYLTSSEDVAPDELPPLFIYESLMALLLRLSLNKVSPNVGSADLCTSYMTLQLRRLFRSRSTTLTPYYPLRGKVTFQNVVFAYDPRVPTLRGISFDIPAGKTVGSSGSGKSTILRLLFRFYDVQGGRILIDGVDIRHMAQSDLRSLIGVVPQDTTAQICRIIQFLAKNKANVAPDLTELMPVLFMRCTRLEFARRDRPTQAEKLVIQMVGNIVGYCLVAVSDSQAAATANGTAAAPALGSPTRRPEVDVFAPNASLRATAAAASNNAAPATADRPAVLFDPDLSTATRDRYYSTSTRPTLGLLVLYMTQVVARVTDARKLAQVLEQKLREDPARLTVDDWRAYVADMPRGDVTHQIAYDVIPARKRADVIRRAMQMRLRDVGFEAASNVRALEMAMTVLYLHVRYYTSGAVSAALANSVAQAAPVRTSVFGETSATAWRARASGRLAMDLNSLRNDASTVVPKLKTAIAAIPWAEENDARCAFLVHLCNVLLERIEAFKPPAEL</sequence>
<dbReference type="InterPro" id="IPR036640">
    <property type="entry name" value="ABC1_TM_sf"/>
</dbReference>
<evidence type="ECO:0000256" key="3">
    <source>
        <dbReference type="ARBA" id="ARBA00022989"/>
    </source>
</evidence>
<keyword evidence="2" id="KW-0812">Transmembrane</keyword>
<feature type="domain" description="ABC transporter" evidence="5">
    <location>
        <begin position="713"/>
        <end position="1067"/>
    </location>
</feature>
<dbReference type="InterPro" id="IPR039421">
    <property type="entry name" value="Type_1_exporter"/>
</dbReference>
<dbReference type="GO" id="GO:0042626">
    <property type="term" value="F:ATPase-coupled transmembrane transporter activity"/>
    <property type="evidence" value="ECO:0007669"/>
    <property type="project" value="TreeGrafter"/>
</dbReference>
<dbReference type="Pfam" id="PF00005">
    <property type="entry name" value="ABC_tran"/>
    <property type="match status" value="1"/>
</dbReference>
<dbReference type="Pfam" id="PF11894">
    <property type="entry name" value="Nup192"/>
    <property type="match status" value="2"/>
</dbReference>
<evidence type="ECO:0000313" key="7">
    <source>
        <dbReference type="Proteomes" id="UP000054350"/>
    </source>
</evidence>
<evidence type="ECO:0000259" key="5">
    <source>
        <dbReference type="PROSITE" id="PS50893"/>
    </source>
</evidence>
<dbReference type="GO" id="GO:0016020">
    <property type="term" value="C:membrane"/>
    <property type="evidence" value="ECO:0007669"/>
    <property type="project" value="UniProtKB-SubCell"/>
</dbReference>
<dbReference type="Gene3D" id="1.20.1560.10">
    <property type="entry name" value="ABC transporter type 1, transmembrane domain"/>
    <property type="match status" value="1"/>
</dbReference>
<dbReference type="EMBL" id="GG745335">
    <property type="protein sequence ID" value="KNE60003.1"/>
    <property type="molecule type" value="Genomic_DNA"/>
</dbReference>
<protein>
    <recommendedName>
        <fullName evidence="5">ABC transporter domain-containing protein</fullName>
    </recommendedName>
</protein>
<dbReference type="GO" id="GO:0016887">
    <property type="term" value="F:ATP hydrolysis activity"/>
    <property type="evidence" value="ECO:0007669"/>
    <property type="project" value="InterPro"/>
</dbReference>
<keyword evidence="3" id="KW-1133">Transmembrane helix</keyword>
<dbReference type="eggNOG" id="KOG0056">
    <property type="taxonomic scope" value="Eukaryota"/>
</dbReference>
<accession>A0A0L0SBT8</accession>
<dbReference type="InterPro" id="IPR021827">
    <property type="entry name" value="Nup186/Nup192/Nup205"/>
</dbReference>
<dbReference type="GO" id="GO:0005524">
    <property type="term" value="F:ATP binding"/>
    <property type="evidence" value="ECO:0007669"/>
    <property type="project" value="InterPro"/>
</dbReference>
<dbReference type="Proteomes" id="UP000054350">
    <property type="component" value="Unassembled WGS sequence"/>
</dbReference>
<proteinExistence type="predicted"/>
<evidence type="ECO:0000256" key="1">
    <source>
        <dbReference type="ARBA" id="ARBA00004141"/>
    </source>
</evidence>
<gene>
    <name evidence="6" type="ORF">AMAG_05443</name>
</gene>
<dbReference type="InterPro" id="IPR003439">
    <property type="entry name" value="ABC_transporter-like_ATP-bd"/>
</dbReference>